<dbReference type="PRINTS" id="PR01576">
    <property type="entry name" value="PDEFORMYLASE"/>
</dbReference>
<proteinExistence type="inferred from homology"/>
<dbReference type="InterPro" id="IPR036821">
    <property type="entry name" value="Peptide_deformylase_sf"/>
</dbReference>
<feature type="binding site" evidence="2">
    <location>
        <position position="136"/>
    </location>
    <ligand>
        <name>Fe cation</name>
        <dbReference type="ChEBI" id="CHEBI:24875"/>
    </ligand>
</feature>
<evidence type="ECO:0000313" key="3">
    <source>
        <dbReference type="EMBL" id="QGM96965.1"/>
    </source>
</evidence>
<dbReference type="Proteomes" id="UP000422569">
    <property type="component" value="Chromosome"/>
</dbReference>
<feature type="active site" evidence="2">
    <location>
        <position position="137"/>
    </location>
</feature>
<dbReference type="RefSeq" id="WP_026016552.1">
    <property type="nucleotide sequence ID" value="NZ_CP044331.1"/>
</dbReference>
<dbReference type="KEGG" id="mpar:F7D14_05400"/>
<comment type="cofactor">
    <cofactor evidence="2">
        <name>Fe(2+)</name>
        <dbReference type="ChEBI" id="CHEBI:29033"/>
    </cofactor>
    <text evidence="2">Binds 1 Fe(2+) ion.</text>
</comment>
<feature type="binding site" evidence="2">
    <location>
        <position position="94"/>
    </location>
    <ligand>
        <name>Fe cation</name>
        <dbReference type="ChEBI" id="CHEBI:24875"/>
    </ligand>
</feature>
<keyword evidence="4" id="KW-1185">Reference proteome</keyword>
<accession>A0A6B8M3P2</accession>
<keyword evidence="2" id="KW-0648">Protein biosynthesis</keyword>
<evidence type="ECO:0000313" key="4">
    <source>
        <dbReference type="Proteomes" id="UP000422569"/>
    </source>
</evidence>
<comment type="function">
    <text evidence="2">Removes the formyl group from the N-terminal Met of newly synthesized proteins. Requires at least a dipeptide for an efficient rate of reaction. N-terminal L-methionine is a prerequisite for activity but the enzyme has broad specificity at other positions.</text>
</comment>
<dbReference type="GO" id="GO:0006412">
    <property type="term" value="P:translation"/>
    <property type="evidence" value="ECO:0007669"/>
    <property type="project" value="UniProtKB-UniRule"/>
</dbReference>
<name>A0A6B8M3P2_9HYPH</name>
<evidence type="ECO:0000256" key="2">
    <source>
        <dbReference type="HAMAP-Rule" id="MF_00163"/>
    </source>
</evidence>
<dbReference type="AlphaFoldDB" id="A0A6B8M3P2"/>
<dbReference type="PANTHER" id="PTHR10458">
    <property type="entry name" value="PEPTIDE DEFORMYLASE"/>
    <property type="match status" value="1"/>
</dbReference>
<keyword evidence="2" id="KW-0408">Iron</keyword>
<keyword evidence="2" id="KW-0479">Metal-binding</keyword>
<gene>
    <name evidence="2" type="primary">def</name>
    <name evidence="3" type="ORF">F7D14_05400</name>
</gene>
<comment type="similarity">
    <text evidence="1 2">Belongs to the polypeptide deformylase family.</text>
</comment>
<dbReference type="PANTHER" id="PTHR10458:SF22">
    <property type="entry name" value="PEPTIDE DEFORMYLASE"/>
    <property type="match status" value="1"/>
</dbReference>
<dbReference type="GO" id="GO:0042586">
    <property type="term" value="F:peptide deformylase activity"/>
    <property type="evidence" value="ECO:0007669"/>
    <property type="project" value="UniProtKB-UniRule"/>
</dbReference>
<dbReference type="InterPro" id="IPR023635">
    <property type="entry name" value="Peptide_deformylase"/>
</dbReference>
<dbReference type="NCBIfam" id="NF001159">
    <property type="entry name" value="PRK00150.1-3"/>
    <property type="match status" value="1"/>
</dbReference>
<dbReference type="EC" id="3.5.1.88" evidence="2"/>
<dbReference type="GO" id="GO:0046872">
    <property type="term" value="F:metal ion binding"/>
    <property type="evidence" value="ECO:0007669"/>
    <property type="project" value="UniProtKB-KW"/>
</dbReference>
<dbReference type="Gene3D" id="3.90.45.10">
    <property type="entry name" value="Peptide deformylase"/>
    <property type="match status" value="1"/>
</dbReference>
<protein>
    <recommendedName>
        <fullName evidence="2">Peptide deformylase</fullName>
        <shortName evidence="2">PDF</shortName>
        <ecNumber evidence="2">3.5.1.88</ecNumber>
    </recommendedName>
    <alternativeName>
        <fullName evidence="2">Polypeptide deformylase</fullName>
    </alternativeName>
</protein>
<evidence type="ECO:0000256" key="1">
    <source>
        <dbReference type="ARBA" id="ARBA00010759"/>
    </source>
</evidence>
<keyword evidence="2 3" id="KW-0378">Hydrolase</keyword>
<comment type="catalytic activity">
    <reaction evidence="2">
        <text>N-terminal N-formyl-L-methionyl-[peptide] + H2O = N-terminal L-methionyl-[peptide] + formate</text>
        <dbReference type="Rhea" id="RHEA:24420"/>
        <dbReference type="Rhea" id="RHEA-COMP:10639"/>
        <dbReference type="Rhea" id="RHEA-COMP:10640"/>
        <dbReference type="ChEBI" id="CHEBI:15377"/>
        <dbReference type="ChEBI" id="CHEBI:15740"/>
        <dbReference type="ChEBI" id="CHEBI:49298"/>
        <dbReference type="ChEBI" id="CHEBI:64731"/>
        <dbReference type="EC" id="3.5.1.88"/>
    </reaction>
</comment>
<dbReference type="EMBL" id="CP044331">
    <property type="protein sequence ID" value="QGM96965.1"/>
    <property type="molecule type" value="Genomic_DNA"/>
</dbReference>
<dbReference type="Pfam" id="PF01327">
    <property type="entry name" value="Pep_deformylase"/>
    <property type="match status" value="1"/>
</dbReference>
<feature type="binding site" evidence="2">
    <location>
        <position position="140"/>
    </location>
    <ligand>
        <name>Fe cation</name>
        <dbReference type="ChEBI" id="CHEBI:24875"/>
    </ligand>
</feature>
<reference evidence="3 4" key="1">
    <citation type="submission" date="2019-09" db="EMBL/GenBank/DDBJ databases">
        <title>Isolation and complete genome sequencing of Methylocystis species.</title>
        <authorList>
            <person name="Rumah B.L."/>
            <person name="Stead C.E."/>
            <person name="Stevens B.C."/>
            <person name="Minton N.P."/>
            <person name="Grosse-Honebrink A."/>
            <person name="Zhang Y."/>
        </authorList>
    </citation>
    <scope>NUCLEOTIDE SEQUENCE [LARGE SCALE GENOMIC DNA]</scope>
    <source>
        <strain evidence="3 4">BRCS2</strain>
    </source>
</reference>
<organism evidence="3 4">
    <name type="scientific">Methylocystis parvus</name>
    <dbReference type="NCBI Taxonomy" id="134"/>
    <lineage>
        <taxon>Bacteria</taxon>
        <taxon>Pseudomonadati</taxon>
        <taxon>Pseudomonadota</taxon>
        <taxon>Alphaproteobacteria</taxon>
        <taxon>Hyphomicrobiales</taxon>
        <taxon>Methylocystaceae</taxon>
        <taxon>Methylocystis</taxon>
    </lineage>
</organism>
<dbReference type="HAMAP" id="MF_00163">
    <property type="entry name" value="Pep_deformylase"/>
    <property type="match status" value="1"/>
</dbReference>
<dbReference type="SUPFAM" id="SSF56420">
    <property type="entry name" value="Peptide deformylase"/>
    <property type="match status" value="1"/>
</dbReference>
<dbReference type="PIRSF" id="PIRSF004749">
    <property type="entry name" value="Pep_def"/>
    <property type="match status" value="1"/>
</dbReference>
<dbReference type="NCBIfam" id="TIGR00079">
    <property type="entry name" value="pept_deformyl"/>
    <property type="match status" value="1"/>
</dbReference>
<dbReference type="CDD" id="cd00487">
    <property type="entry name" value="Pep_deformylase"/>
    <property type="match status" value="1"/>
</dbReference>
<sequence>MALREIITLPDPRLRKVSEPVARIDAEIQQLLDDMLETMYEAPGIGLAAIQVAVPKRIVVVDIGKTEEERNPLFLINPEIVWASEEFSSYNEGCLSVPDYFDDVKRPAMVKVRHLDRKGETVEFDAAGLLATVVQHELEHLDGGLFIDNLSRLKRERVVKKFTKAARFDEIAAQRRAEGAAREAEKAEA</sequence>